<accession>A0ACC2WBS0</accession>
<gene>
    <name evidence="1" type="ORF">QFC20_003417</name>
</gene>
<comment type="caution">
    <text evidence="1">The sequence shown here is derived from an EMBL/GenBank/DDBJ whole genome shotgun (WGS) entry which is preliminary data.</text>
</comment>
<evidence type="ECO:0000313" key="1">
    <source>
        <dbReference type="EMBL" id="KAJ9108511.1"/>
    </source>
</evidence>
<dbReference type="Proteomes" id="UP001230649">
    <property type="component" value="Unassembled WGS sequence"/>
</dbReference>
<reference evidence="1" key="1">
    <citation type="submission" date="2023-04" db="EMBL/GenBank/DDBJ databases">
        <title>Draft Genome sequencing of Naganishia species isolated from polar environments using Oxford Nanopore Technology.</title>
        <authorList>
            <person name="Leo P."/>
            <person name="Venkateswaran K."/>
        </authorList>
    </citation>
    <scope>NUCLEOTIDE SEQUENCE</scope>
    <source>
        <strain evidence="1">MNA-CCFEE 5262</strain>
    </source>
</reference>
<dbReference type="EMBL" id="JASBWS010000031">
    <property type="protein sequence ID" value="KAJ9108511.1"/>
    <property type="molecule type" value="Genomic_DNA"/>
</dbReference>
<protein>
    <submittedName>
        <fullName evidence="1">Uncharacterized protein</fullName>
    </submittedName>
</protein>
<name>A0ACC2WBS0_9TREE</name>
<organism evidence="1 2">
    <name type="scientific">Naganishia adeliensis</name>
    <dbReference type="NCBI Taxonomy" id="92952"/>
    <lineage>
        <taxon>Eukaryota</taxon>
        <taxon>Fungi</taxon>
        <taxon>Dikarya</taxon>
        <taxon>Basidiomycota</taxon>
        <taxon>Agaricomycotina</taxon>
        <taxon>Tremellomycetes</taxon>
        <taxon>Filobasidiales</taxon>
        <taxon>Filobasidiaceae</taxon>
        <taxon>Naganishia</taxon>
    </lineage>
</organism>
<proteinExistence type="predicted"/>
<evidence type="ECO:0000313" key="2">
    <source>
        <dbReference type="Proteomes" id="UP001230649"/>
    </source>
</evidence>
<keyword evidence="2" id="KW-1185">Reference proteome</keyword>
<sequence>MALSNGNGKTNPEAESPEKSTDYYFQYYASLQNQANMIQDFSRTQAYRRAILGNAVPAFQDKVVIDIGAGSGILSYFAAKSPIRHQAGAKKVLAIEASGMASKIEVLLRHAERTGSNPHLNGRVEVINGKVEDEKVQARALAYGKVDTIISEPIGVMLYHERMVESYLLARDLFLKPGGSLYPSAGSLYFAPFSDEALFLETEAKASFFNQTLFGTDFTPLSELSKQEAFEQPIVGLINPATLVASEICPQTFDFYTLTNEELQDFTLDLDWYMPKTCLVHGIASWFDLNFAPPRGTKPSADPVNDNLHRQWDEAASPTGIWAYDTSMNPAELPPPPSDGLSVTLDTGPYANRTHWQQCRLLLSEPLAVNRGQRVVGSIRFRTNTNRSYDLDLEIRVVAEGEQPDQHVELPNTKRTGRFDLGKQTYNYSYNPDAAVGAMSGLMNGM</sequence>